<dbReference type="InParanoid" id="A0A0C3NBR7"/>
<gene>
    <name evidence="1" type="ORF">M404DRAFT_1009237</name>
</gene>
<accession>A0A0C3NBR7</accession>
<dbReference type="Proteomes" id="UP000054217">
    <property type="component" value="Unassembled WGS sequence"/>
</dbReference>
<protein>
    <submittedName>
        <fullName evidence="1">Uncharacterized protein</fullName>
    </submittedName>
</protein>
<evidence type="ECO:0000313" key="1">
    <source>
        <dbReference type="EMBL" id="KIN93018.1"/>
    </source>
</evidence>
<sequence length="78" mass="8783">SDCSTSSEAVRGARGVAFADLNEDVSRIVAFFFLRNARYSGADDRSTTPLFVRNNLNCDAFFLRVISRPLWCFVYIHG</sequence>
<reference evidence="2" key="2">
    <citation type="submission" date="2015-01" db="EMBL/GenBank/DDBJ databases">
        <title>Evolutionary Origins and Diversification of the Mycorrhizal Mutualists.</title>
        <authorList>
            <consortium name="DOE Joint Genome Institute"/>
            <consortium name="Mycorrhizal Genomics Consortium"/>
            <person name="Kohler A."/>
            <person name="Kuo A."/>
            <person name="Nagy L.G."/>
            <person name="Floudas D."/>
            <person name="Copeland A."/>
            <person name="Barry K.W."/>
            <person name="Cichocki N."/>
            <person name="Veneault-Fourrey C."/>
            <person name="LaButti K."/>
            <person name="Lindquist E.A."/>
            <person name="Lipzen A."/>
            <person name="Lundell T."/>
            <person name="Morin E."/>
            <person name="Murat C."/>
            <person name="Riley R."/>
            <person name="Ohm R."/>
            <person name="Sun H."/>
            <person name="Tunlid A."/>
            <person name="Henrissat B."/>
            <person name="Grigoriev I.V."/>
            <person name="Hibbett D.S."/>
            <person name="Martin F."/>
        </authorList>
    </citation>
    <scope>NUCLEOTIDE SEQUENCE [LARGE SCALE GENOMIC DNA]</scope>
    <source>
        <strain evidence="2">Marx 270</strain>
    </source>
</reference>
<organism evidence="1 2">
    <name type="scientific">Pisolithus tinctorius Marx 270</name>
    <dbReference type="NCBI Taxonomy" id="870435"/>
    <lineage>
        <taxon>Eukaryota</taxon>
        <taxon>Fungi</taxon>
        <taxon>Dikarya</taxon>
        <taxon>Basidiomycota</taxon>
        <taxon>Agaricomycotina</taxon>
        <taxon>Agaricomycetes</taxon>
        <taxon>Agaricomycetidae</taxon>
        <taxon>Boletales</taxon>
        <taxon>Sclerodermatineae</taxon>
        <taxon>Pisolithaceae</taxon>
        <taxon>Pisolithus</taxon>
    </lineage>
</organism>
<evidence type="ECO:0000313" key="2">
    <source>
        <dbReference type="Proteomes" id="UP000054217"/>
    </source>
</evidence>
<dbReference type="AlphaFoldDB" id="A0A0C3NBR7"/>
<dbReference type="EMBL" id="KN832252">
    <property type="protein sequence ID" value="KIN93018.1"/>
    <property type="molecule type" value="Genomic_DNA"/>
</dbReference>
<reference evidence="1 2" key="1">
    <citation type="submission" date="2014-04" db="EMBL/GenBank/DDBJ databases">
        <authorList>
            <consortium name="DOE Joint Genome Institute"/>
            <person name="Kuo A."/>
            <person name="Kohler A."/>
            <person name="Costa M.D."/>
            <person name="Nagy L.G."/>
            <person name="Floudas D."/>
            <person name="Copeland A."/>
            <person name="Barry K.W."/>
            <person name="Cichocki N."/>
            <person name="Veneault-Fourrey C."/>
            <person name="LaButti K."/>
            <person name="Lindquist E.A."/>
            <person name="Lipzen A."/>
            <person name="Lundell T."/>
            <person name="Morin E."/>
            <person name="Murat C."/>
            <person name="Sun H."/>
            <person name="Tunlid A."/>
            <person name="Henrissat B."/>
            <person name="Grigoriev I.V."/>
            <person name="Hibbett D.S."/>
            <person name="Martin F."/>
            <person name="Nordberg H.P."/>
            <person name="Cantor M.N."/>
            <person name="Hua S.X."/>
        </authorList>
    </citation>
    <scope>NUCLEOTIDE SEQUENCE [LARGE SCALE GENOMIC DNA]</scope>
    <source>
        <strain evidence="1 2">Marx 270</strain>
    </source>
</reference>
<dbReference type="HOGENOM" id="CLU_2628658_0_0_1"/>
<proteinExistence type="predicted"/>
<feature type="non-terminal residue" evidence="1">
    <location>
        <position position="1"/>
    </location>
</feature>
<name>A0A0C3NBR7_PISTI</name>
<keyword evidence="2" id="KW-1185">Reference proteome</keyword>